<reference evidence="1 2" key="1">
    <citation type="submission" date="2024-09" db="EMBL/GenBank/DDBJ databases">
        <authorList>
            <person name="Sun Q."/>
            <person name="Mori K."/>
        </authorList>
    </citation>
    <scope>NUCLEOTIDE SEQUENCE [LARGE SCALE GENOMIC DNA]</scope>
    <source>
        <strain evidence="1 2">TBRC 0563</strain>
    </source>
</reference>
<evidence type="ECO:0000313" key="1">
    <source>
        <dbReference type="EMBL" id="MFB9831559.1"/>
    </source>
</evidence>
<name>A0ABV5YBL0_9ACTN</name>
<sequence>MGVTVNYSCSSCGVTELLIWLRRQNRQLADLRQNDVEEWLSLNTGRRRFLIDGFLKWANSHGLVPSMTVAHPPRVEPAHFIDEDDRWREFRRCLEDDHMPLTTRVAGALIFLYGIPPSRMVTLRREHIEQEGTEAFLVVGDGRLPLPPKLAGLVIELRDAAHNPSVLGRACTDGGWLFHGQAPGRPLSVSALRRRLNEAGIRNKRAVRNTALMALVTDLPVPIVADLLGIHIETAARWSKYAKREWIDYLTARAEDQKAVQALRGNPALSR</sequence>
<dbReference type="SUPFAM" id="SSF56349">
    <property type="entry name" value="DNA breaking-rejoining enzymes"/>
    <property type="match status" value="1"/>
</dbReference>
<protein>
    <recommendedName>
        <fullName evidence="3">Tyr recombinase domain-containing protein</fullName>
    </recommendedName>
</protein>
<dbReference type="EMBL" id="JBHLZP010000021">
    <property type="protein sequence ID" value="MFB9831559.1"/>
    <property type="molecule type" value="Genomic_DNA"/>
</dbReference>
<organism evidence="1 2">
    <name type="scientific">Actinoallomurus acaciae</name>
    <dbReference type="NCBI Taxonomy" id="502577"/>
    <lineage>
        <taxon>Bacteria</taxon>
        <taxon>Bacillati</taxon>
        <taxon>Actinomycetota</taxon>
        <taxon>Actinomycetes</taxon>
        <taxon>Streptosporangiales</taxon>
        <taxon>Thermomonosporaceae</taxon>
        <taxon>Actinoallomurus</taxon>
    </lineage>
</organism>
<dbReference type="InterPro" id="IPR011010">
    <property type="entry name" value="DNA_brk_join_enz"/>
</dbReference>
<dbReference type="Proteomes" id="UP001589627">
    <property type="component" value="Unassembled WGS sequence"/>
</dbReference>
<evidence type="ECO:0000313" key="2">
    <source>
        <dbReference type="Proteomes" id="UP001589627"/>
    </source>
</evidence>
<proteinExistence type="predicted"/>
<accession>A0ABV5YBL0</accession>
<comment type="caution">
    <text evidence="1">The sequence shown here is derived from an EMBL/GenBank/DDBJ whole genome shotgun (WGS) entry which is preliminary data.</text>
</comment>
<evidence type="ECO:0008006" key="3">
    <source>
        <dbReference type="Google" id="ProtNLM"/>
    </source>
</evidence>
<keyword evidence="2" id="KW-1185">Reference proteome</keyword>
<dbReference type="RefSeq" id="WP_378195898.1">
    <property type="nucleotide sequence ID" value="NZ_JBHLZP010000021.1"/>
</dbReference>
<gene>
    <name evidence="1" type="ORF">ACFFNX_05075</name>
</gene>